<proteinExistence type="predicted"/>
<evidence type="ECO:0000313" key="2">
    <source>
        <dbReference type="Proteomes" id="UP001596435"/>
    </source>
</evidence>
<dbReference type="Proteomes" id="UP001596435">
    <property type="component" value="Unassembled WGS sequence"/>
</dbReference>
<reference evidence="2" key="1">
    <citation type="journal article" date="2019" name="Int. J. Syst. Evol. Microbiol.">
        <title>The Global Catalogue of Microorganisms (GCM) 10K type strain sequencing project: providing services to taxonomists for standard genome sequencing and annotation.</title>
        <authorList>
            <consortium name="The Broad Institute Genomics Platform"/>
            <consortium name="The Broad Institute Genome Sequencing Center for Infectious Disease"/>
            <person name="Wu L."/>
            <person name="Ma J."/>
        </authorList>
    </citation>
    <scope>NUCLEOTIDE SEQUENCE [LARGE SCALE GENOMIC DNA]</scope>
    <source>
        <strain evidence="2">CGMCC 1.12859</strain>
    </source>
</reference>
<name>A0ABW2G855_9ACTN</name>
<dbReference type="RefSeq" id="WP_380232620.1">
    <property type="nucleotide sequence ID" value="NZ_JBHSVH010000002.1"/>
</dbReference>
<sequence>MTGTDELAASTSDADVEVERAVRAAMQDVARFANSPEFRSVLSEMWAVAPERRAGFVVDVLLDPEELAARGVFVPAGLTIQRSTFRDDRPTLFCIVKHLPHGLLWEKVTVTFDNPSGGPALFYKDMVRGVRSTADMI</sequence>
<accession>A0ABW2G855</accession>
<organism evidence="1 2">
    <name type="scientific">Kitasatospora paranensis</name>
    <dbReference type="NCBI Taxonomy" id="258053"/>
    <lineage>
        <taxon>Bacteria</taxon>
        <taxon>Bacillati</taxon>
        <taxon>Actinomycetota</taxon>
        <taxon>Actinomycetes</taxon>
        <taxon>Kitasatosporales</taxon>
        <taxon>Streptomycetaceae</taxon>
        <taxon>Kitasatospora</taxon>
    </lineage>
</organism>
<comment type="caution">
    <text evidence="1">The sequence shown here is derived from an EMBL/GenBank/DDBJ whole genome shotgun (WGS) entry which is preliminary data.</text>
</comment>
<keyword evidence="2" id="KW-1185">Reference proteome</keyword>
<gene>
    <name evidence="1" type="ORF">ACFQMG_31610</name>
</gene>
<dbReference type="EMBL" id="JBHTAJ010000089">
    <property type="protein sequence ID" value="MFC7184105.1"/>
    <property type="molecule type" value="Genomic_DNA"/>
</dbReference>
<protein>
    <submittedName>
        <fullName evidence="1">Uncharacterized protein</fullName>
    </submittedName>
</protein>
<evidence type="ECO:0000313" key="1">
    <source>
        <dbReference type="EMBL" id="MFC7184105.1"/>
    </source>
</evidence>